<evidence type="ECO:0000313" key="1">
    <source>
        <dbReference type="EMBL" id="KAH8008593.1"/>
    </source>
</evidence>
<dbReference type="Proteomes" id="UP000827872">
    <property type="component" value="Linkage Group LG06"/>
</dbReference>
<comment type="caution">
    <text evidence="1">The sequence shown here is derived from an EMBL/GenBank/DDBJ whole genome shotgun (WGS) entry which is preliminary data.</text>
</comment>
<evidence type="ECO:0000313" key="2">
    <source>
        <dbReference type="Proteomes" id="UP000827872"/>
    </source>
</evidence>
<gene>
    <name evidence="1" type="ORF">K3G42_030082</name>
</gene>
<keyword evidence="2" id="KW-1185">Reference proteome</keyword>
<dbReference type="EMBL" id="CM037619">
    <property type="protein sequence ID" value="KAH8008593.1"/>
    <property type="molecule type" value="Genomic_DNA"/>
</dbReference>
<organism evidence="1 2">
    <name type="scientific">Sphaerodactylus townsendi</name>
    <dbReference type="NCBI Taxonomy" id="933632"/>
    <lineage>
        <taxon>Eukaryota</taxon>
        <taxon>Metazoa</taxon>
        <taxon>Chordata</taxon>
        <taxon>Craniata</taxon>
        <taxon>Vertebrata</taxon>
        <taxon>Euteleostomi</taxon>
        <taxon>Lepidosauria</taxon>
        <taxon>Squamata</taxon>
        <taxon>Bifurcata</taxon>
        <taxon>Gekkota</taxon>
        <taxon>Sphaerodactylidae</taxon>
        <taxon>Sphaerodactylus</taxon>
    </lineage>
</organism>
<sequence>MEEPDEGKGLVLDKDKEPCDPNSGDEEKDALIFSRHDPPLGAARSTSNGESMGSPYAWQFEDPFEEEEAWVRVQQIRQGSQSVSEYVSEFCQLAGVVQDWPEQVKIHFFQEGLHPEVAQWPW</sequence>
<proteinExistence type="predicted"/>
<reference evidence="1" key="1">
    <citation type="submission" date="2021-08" db="EMBL/GenBank/DDBJ databases">
        <title>The first chromosome-level gecko genome reveals the dynamic sex chromosomes of Neotropical dwarf geckos (Sphaerodactylidae: Sphaerodactylus).</title>
        <authorList>
            <person name="Pinto B.J."/>
            <person name="Keating S.E."/>
            <person name="Gamble T."/>
        </authorList>
    </citation>
    <scope>NUCLEOTIDE SEQUENCE</scope>
    <source>
        <strain evidence="1">TG3544</strain>
    </source>
</reference>
<name>A0ACB8FSM6_9SAUR</name>
<protein>
    <submittedName>
        <fullName evidence="1">Uncharacterized protein</fullName>
    </submittedName>
</protein>
<accession>A0ACB8FSM6</accession>